<keyword evidence="4 6" id="KW-1133">Transmembrane helix</keyword>
<reference evidence="8" key="1">
    <citation type="submission" date="2021-01" db="EMBL/GenBank/DDBJ databases">
        <authorList>
            <person name="Corre E."/>
            <person name="Pelletier E."/>
            <person name="Niang G."/>
            <person name="Scheremetjew M."/>
            <person name="Finn R."/>
            <person name="Kale V."/>
            <person name="Holt S."/>
            <person name="Cochrane G."/>
            <person name="Meng A."/>
            <person name="Brown T."/>
            <person name="Cohen L."/>
        </authorList>
    </citation>
    <scope>NUCLEOTIDE SEQUENCE</scope>
    <source>
        <strain evidence="8">CCMP826</strain>
    </source>
</reference>
<feature type="transmembrane region" description="Helical" evidence="6">
    <location>
        <begin position="198"/>
        <end position="220"/>
    </location>
</feature>
<organism evidence="8">
    <name type="scientific">Helicotheca tamesis</name>
    <dbReference type="NCBI Taxonomy" id="374047"/>
    <lineage>
        <taxon>Eukaryota</taxon>
        <taxon>Sar</taxon>
        <taxon>Stramenopiles</taxon>
        <taxon>Ochrophyta</taxon>
        <taxon>Bacillariophyta</taxon>
        <taxon>Mediophyceae</taxon>
        <taxon>Lithodesmiophycidae</taxon>
        <taxon>Lithodesmiales</taxon>
        <taxon>Lithodesmiaceae</taxon>
        <taxon>Helicotheca</taxon>
    </lineage>
</organism>
<evidence type="ECO:0000259" key="7">
    <source>
        <dbReference type="Pfam" id="PF09335"/>
    </source>
</evidence>
<keyword evidence="3 6" id="KW-0812">Transmembrane</keyword>
<dbReference type="EMBL" id="HBGV01007442">
    <property type="protein sequence ID" value="CAD9485496.1"/>
    <property type="molecule type" value="Transcribed_RNA"/>
</dbReference>
<evidence type="ECO:0000256" key="5">
    <source>
        <dbReference type="ARBA" id="ARBA00023136"/>
    </source>
</evidence>
<dbReference type="GO" id="GO:0005886">
    <property type="term" value="C:plasma membrane"/>
    <property type="evidence" value="ECO:0007669"/>
    <property type="project" value="UniProtKB-SubCell"/>
</dbReference>
<accession>A0A7S2MII1</accession>
<feature type="transmembrane region" description="Helical" evidence="6">
    <location>
        <begin position="232"/>
        <end position="255"/>
    </location>
</feature>
<dbReference type="PANTHER" id="PTHR12677:SF59">
    <property type="entry name" value="GOLGI APPARATUS MEMBRANE PROTEIN TVP38-RELATED"/>
    <property type="match status" value="1"/>
</dbReference>
<dbReference type="Pfam" id="PF09335">
    <property type="entry name" value="VTT_dom"/>
    <property type="match status" value="1"/>
</dbReference>
<proteinExistence type="predicted"/>
<dbReference type="InterPro" id="IPR032816">
    <property type="entry name" value="VTT_dom"/>
</dbReference>
<feature type="transmembrane region" description="Helical" evidence="6">
    <location>
        <begin position="167"/>
        <end position="186"/>
    </location>
</feature>
<feature type="domain" description="VTT" evidence="7">
    <location>
        <begin position="91"/>
        <end position="215"/>
    </location>
</feature>
<evidence type="ECO:0000256" key="6">
    <source>
        <dbReference type="SAM" id="Phobius"/>
    </source>
</evidence>
<feature type="transmembrane region" description="Helical" evidence="6">
    <location>
        <begin position="111"/>
        <end position="134"/>
    </location>
</feature>
<evidence type="ECO:0000313" key="8">
    <source>
        <dbReference type="EMBL" id="CAD9485496.1"/>
    </source>
</evidence>
<protein>
    <recommendedName>
        <fullName evidence="7">VTT domain-containing protein</fullName>
    </recommendedName>
</protein>
<gene>
    <name evidence="8" type="ORF">HTAM1171_LOCUS4536</name>
</gene>
<keyword evidence="5 6" id="KW-0472">Membrane</keyword>
<feature type="transmembrane region" description="Helical" evidence="6">
    <location>
        <begin position="75"/>
        <end position="104"/>
    </location>
</feature>
<dbReference type="InterPro" id="IPR015414">
    <property type="entry name" value="TMEM64"/>
</dbReference>
<dbReference type="PANTHER" id="PTHR12677">
    <property type="entry name" value="GOLGI APPARATUS MEMBRANE PROTEIN TVP38-RELATED"/>
    <property type="match status" value="1"/>
</dbReference>
<evidence type="ECO:0000256" key="3">
    <source>
        <dbReference type="ARBA" id="ARBA00022692"/>
    </source>
</evidence>
<evidence type="ECO:0000256" key="2">
    <source>
        <dbReference type="ARBA" id="ARBA00022475"/>
    </source>
</evidence>
<evidence type="ECO:0000256" key="1">
    <source>
        <dbReference type="ARBA" id="ARBA00004651"/>
    </source>
</evidence>
<keyword evidence="2" id="KW-1003">Cell membrane</keyword>
<feature type="transmembrane region" description="Helical" evidence="6">
    <location>
        <begin position="30"/>
        <end position="48"/>
    </location>
</feature>
<name>A0A7S2MII1_9STRA</name>
<dbReference type="AlphaFoldDB" id="A0A7S2MII1"/>
<sequence length="304" mass="32789">MSSRTSNVEDEESSAMHIAEQAREKRKARLIKIALGLLLVGFIIYVIVDFATSKHLRTAMESFLNWIEDNPTEGVFAFMGVYFVATILFAPGLILTLGAGFVFANALGLGLGVVLATTAVFVGASTGSMAAFLIGRYLLRDWVVGLTKKYAIFEAVDVALKEKGLRIMILLRLSPLIPFNALNYIVGVTSVSFRDFTIAMIGILPGTLLYVFLGSSAGSLTDSSSGGDNSAVRILTIVLGSVFGILGVCVTSYYARKELQNVISRREAEAAQLEVEDIGDKEMDSMLRMEVGESTESGENQNGI</sequence>
<evidence type="ECO:0000256" key="4">
    <source>
        <dbReference type="ARBA" id="ARBA00022989"/>
    </source>
</evidence>
<comment type="subcellular location">
    <subcellularLocation>
        <location evidence="1">Cell membrane</location>
        <topology evidence="1">Multi-pass membrane protein</topology>
    </subcellularLocation>
</comment>